<gene>
    <name evidence="2" type="ORF">ACEZDB_12115</name>
</gene>
<organism evidence="2 3">
    <name type="scientific">Streptacidiphilus alkalitolerans</name>
    <dbReference type="NCBI Taxonomy" id="3342712"/>
    <lineage>
        <taxon>Bacteria</taxon>
        <taxon>Bacillati</taxon>
        <taxon>Actinomycetota</taxon>
        <taxon>Actinomycetes</taxon>
        <taxon>Kitasatosporales</taxon>
        <taxon>Streptomycetaceae</taxon>
        <taxon>Streptacidiphilus</taxon>
    </lineage>
</organism>
<reference evidence="2 3" key="1">
    <citation type="submission" date="2024-09" db="EMBL/GenBank/DDBJ databases">
        <authorList>
            <person name="Lee S.D."/>
        </authorList>
    </citation>
    <scope>NUCLEOTIDE SEQUENCE [LARGE SCALE GENOMIC DNA]</scope>
    <source>
        <strain evidence="2 3">N1-3</strain>
    </source>
</reference>
<name>A0ABV6WZB8_9ACTN</name>
<dbReference type="EMBL" id="JBHEZY010000004">
    <property type="protein sequence ID" value="MFC1431390.1"/>
    <property type="molecule type" value="Genomic_DNA"/>
</dbReference>
<evidence type="ECO:0000313" key="3">
    <source>
        <dbReference type="Proteomes" id="UP001592530"/>
    </source>
</evidence>
<dbReference type="Proteomes" id="UP001592530">
    <property type="component" value="Unassembled WGS sequence"/>
</dbReference>
<dbReference type="RefSeq" id="WP_380551886.1">
    <property type="nucleotide sequence ID" value="NZ_JBHEZY010000004.1"/>
</dbReference>
<proteinExistence type="predicted"/>
<evidence type="ECO:0000256" key="1">
    <source>
        <dbReference type="SAM" id="MobiDB-lite"/>
    </source>
</evidence>
<comment type="caution">
    <text evidence="2">The sequence shown here is derived from an EMBL/GenBank/DDBJ whole genome shotgun (WGS) entry which is preliminary data.</text>
</comment>
<accession>A0ABV6WZB8</accession>
<protein>
    <submittedName>
        <fullName evidence="2">Uncharacterized protein</fullName>
    </submittedName>
</protein>
<feature type="region of interest" description="Disordered" evidence="1">
    <location>
        <begin position="1"/>
        <end position="30"/>
    </location>
</feature>
<sequence length="125" mass="13286">MPRQPRFGFGKRSPGTPEATYEQPGAGRSDLLVNTRTNELSPETINHFIAAIKAFGSPLANRSSTEDPGAWAGPTPPDALSINFDGHTVSIRKDGFGPHMKGVQTIPVAQIEHAIVKAATSMVHG</sequence>
<evidence type="ECO:0000313" key="2">
    <source>
        <dbReference type="EMBL" id="MFC1431390.1"/>
    </source>
</evidence>